<evidence type="ECO:0000313" key="1">
    <source>
        <dbReference type="EMBL" id="MVA76444.1"/>
    </source>
</evidence>
<dbReference type="RefSeq" id="WP_156609990.1">
    <property type="nucleotide sequence ID" value="NZ_WPCU01000006.1"/>
</dbReference>
<dbReference type="PANTHER" id="PTHR36848:SF2">
    <property type="entry name" value="SECRETED PROTEIN"/>
    <property type="match status" value="1"/>
</dbReference>
<organism evidence="1 2">
    <name type="scientific">Auraticoccus cholistanensis</name>
    <dbReference type="NCBI Taxonomy" id="2656650"/>
    <lineage>
        <taxon>Bacteria</taxon>
        <taxon>Bacillati</taxon>
        <taxon>Actinomycetota</taxon>
        <taxon>Actinomycetes</taxon>
        <taxon>Propionibacteriales</taxon>
        <taxon>Propionibacteriaceae</taxon>
        <taxon>Auraticoccus</taxon>
    </lineage>
</organism>
<evidence type="ECO:0008006" key="3">
    <source>
        <dbReference type="Google" id="ProtNLM"/>
    </source>
</evidence>
<name>A0A6A9UXU1_9ACTN</name>
<dbReference type="PANTHER" id="PTHR36848">
    <property type="entry name" value="DNA-BINDING PROTEIN (PUTATIVE SECRETED PROTEIN)-RELATED"/>
    <property type="match status" value="1"/>
</dbReference>
<reference evidence="1 2" key="1">
    <citation type="submission" date="2019-12" db="EMBL/GenBank/DDBJ databases">
        <title>Auraticoccus cholistani sp. nov., an actinomycete isolated from soil of Cholistan desert.</title>
        <authorList>
            <person name="Cheema M.T."/>
        </authorList>
    </citation>
    <scope>NUCLEOTIDE SEQUENCE [LARGE SCALE GENOMIC DNA]</scope>
    <source>
        <strain evidence="1 2">F435</strain>
    </source>
</reference>
<dbReference type="Gene3D" id="2.60.120.260">
    <property type="entry name" value="Galactose-binding domain-like"/>
    <property type="match status" value="1"/>
</dbReference>
<dbReference type="Pfam" id="PF17132">
    <property type="entry name" value="Glyco_hydro_106"/>
    <property type="match status" value="2"/>
</dbReference>
<comment type="caution">
    <text evidence="1">The sequence shown here is derived from an EMBL/GenBank/DDBJ whole genome shotgun (WGS) entry which is preliminary data.</text>
</comment>
<dbReference type="EMBL" id="WPCU01000006">
    <property type="protein sequence ID" value="MVA76444.1"/>
    <property type="molecule type" value="Genomic_DNA"/>
</dbReference>
<sequence length="845" mass="91236">MDIDVLRSGFRSPSPEARPMMRWWWFGPSVEEAELDRQLTAMAEAGLGGAEVAFVYPLVEAATRFGSPELLSRVRFAAERARELGLRLDVTLGSGWSYGGPHVTEATAARRLDWERREIGGGALELPATAGWPGEELVAAFVGHGTALETPAEVEPLDVSDGVVRVPAGGQPRVLLLAWSRLTGQQVKRAAAGAEGPVLDHYSAQATEEHLRAVAEPLLAAVPAELLGSVFCDSLEVYGADWTPQLLPEFERRRGYDLRPRLYELVVPTGGTEQLRADLLRTLSELYEENFVAVVARWADEHGVPFRIQSYGVPPATLSSYGRAHQHEGEGWGWRRVPQTRWASSAAHLHGRAVTSAEAWTWVHSPSFRATPLDLKGEAHEHLLNGVNHLIGHGWPYSPADAPGLGWFFYAAGALDDRNPWWAAAPDLNRYLQRLCWLMRQGEPVRDVLVYVPATDVAATMGPGSGGELDLWRSTSAWLGDGLTGLLRSTGRDYDLFDDDAVELLDPARVPVVVLPRTRRVPAGTARWLQRVVAAGGRVLTLGGDAALGDGHAASLSELEPLLDEAAPPRLVLGGSREDVVVSSRHVDGAEVHLVVNTGAHVREPALRLASGRRATEVWDAATGEVVGAAGGDAVELVLQPYQALVVVGHDGSPAPAADAPAESSRRRLGGWTVAFGDEPEQPVELPHRWEDEPGRADFSGRATYRTELVVDEEELSTGRLLLDLGGCSAREHDPDAASHSYRADVTTPVGEVAEVWVGEHRAAVLWAPPYRVDVTGLVRPGANELRLVVANTAANALTTEPAIEELVRSSRVRYGHRFAMQELERAGVGLASGLLAVPEVVVGG</sequence>
<keyword evidence="2" id="KW-1185">Reference proteome</keyword>
<dbReference type="InterPro" id="IPR008979">
    <property type="entry name" value="Galactose-bd-like_sf"/>
</dbReference>
<dbReference type="InterPro" id="IPR053161">
    <property type="entry name" value="Ulvan_degrading_GH"/>
</dbReference>
<accession>A0A6A9UXU1</accession>
<dbReference type="SUPFAM" id="SSF49785">
    <property type="entry name" value="Galactose-binding domain-like"/>
    <property type="match status" value="1"/>
</dbReference>
<dbReference type="Proteomes" id="UP000435304">
    <property type="component" value="Unassembled WGS sequence"/>
</dbReference>
<protein>
    <recommendedName>
        <fullName evidence="3">Glycoside hydrolase</fullName>
    </recommendedName>
</protein>
<evidence type="ECO:0000313" key="2">
    <source>
        <dbReference type="Proteomes" id="UP000435304"/>
    </source>
</evidence>
<proteinExistence type="predicted"/>
<dbReference type="AlphaFoldDB" id="A0A6A9UXU1"/>
<gene>
    <name evidence="1" type="ORF">GC722_10470</name>
</gene>